<feature type="transmembrane region" description="Helical" evidence="7">
    <location>
        <begin position="7"/>
        <end position="30"/>
    </location>
</feature>
<dbReference type="STRING" id="883113.HMPREF9708_00640"/>
<dbReference type="PANTHER" id="PTHR30193">
    <property type="entry name" value="ABC TRANSPORTER PERMEASE PROTEIN"/>
    <property type="match status" value="1"/>
</dbReference>
<comment type="caution">
    <text evidence="9">The sequence shown here is derived from an EMBL/GenBank/DDBJ whole genome shotgun (WGS) entry which is preliminary data.</text>
</comment>
<evidence type="ECO:0000256" key="5">
    <source>
        <dbReference type="ARBA" id="ARBA00022989"/>
    </source>
</evidence>
<dbReference type="PATRIC" id="fig|883113.3.peg.641"/>
<dbReference type="InterPro" id="IPR035906">
    <property type="entry name" value="MetI-like_sf"/>
</dbReference>
<dbReference type="CDD" id="cd06261">
    <property type="entry name" value="TM_PBP2"/>
    <property type="match status" value="1"/>
</dbReference>
<reference evidence="9 10" key="1">
    <citation type="submission" date="2012-01" db="EMBL/GenBank/DDBJ databases">
        <title>The Genome Sequence of Facklamia languida CCUG 37842.</title>
        <authorList>
            <consortium name="The Broad Institute Genome Sequencing Platform"/>
            <person name="Earl A."/>
            <person name="Ward D."/>
            <person name="Feldgarden M."/>
            <person name="Gevers D."/>
            <person name="Huys G."/>
            <person name="Young S.K."/>
            <person name="Zeng Q."/>
            <person name="Gargeya S."/>
            <person name="Fitzgerald M."/>
            <person name="Haas B."/>
            <person name="Abouelleil A."/>
            <person name="Alvarado L."/>
            <person name="Arachchi H.M."/>
            <person name="Berlin A."/>
            <person name="Chapman S.B."/>
            <person name="Gearin G."/>
            <person name="Goldberg J."/>
            <person name="Griggs A."/>
            <person name="Gujja S."/>
            <person name="Hansen M."/>
            <person name="Heiman D."/>
            <person name="Howarth C."/>
            <person name="Larimer J."/>
            <person name="Lui A."/>
            <person name="MacDonald P.J.P."/>
            <person name="McCowen C."/>
            <person name="Montmayeur A."/>
            <person name="Murphy C."/>
            <person name="Neiman D."/>
            <person name="Pearson M."/>
            <person name="Priest M."/>
            <person name="Roberts A."/>
            <person name="Saif S."/>
            <person name="Shea T."/>
            <person name="Sisk P."/>
            <person name="Stolte C."/>
            <person name="Sykes S."/>
            <person name="Wortman J."/>
            <person name="Nusbaum C."/>
            <person name="Birren B."/>
        </authorList>
    </citation>
    <scope>NUCLEOTIDE SEQUENCE [LARGE SCALE GENOMIC DNA]</scope>
    <source>
        <strain evidence="9 10">CCUG 37842</strain>
    </source>
</reference>
<dbReference type="HOGENOM" id="CLU_016047_0_2_9"/>
<evidence type="ECO:0000256" key="7">
    <source>
        <dbReference type="RuleBase" id="RU363032"/>
    </source>
</evidence>
<feature type="transmembrane region" description="Helical" evidence="7">
    <location>
        <begin position="158"/>
        <end position="176"/>
    </location>
</feature>
<comment type="similarity">
    <text evidence="7">Belongs to the binding-protein-dependent transport system permease family.</text>
</comment>
<gene>
    <name evidence="9" type="ORF">HMPREF9708_00640</name>
</gene>
<dbReference type="PANTHER" id="PTHR30193:SF37">
    <property type="entry name" value="INNER MEMBRANE ABC TRANSPORTER PERMEASE PROTEIN YCJO"/>
    <property type="match status" value="1"/>
</dbReference>
<feature type="transmembrane region" description="Helical" evidence="7">
    <location>
        <begin position="197"/>
        <end position="222"/>
    </location>
</feature>
<dbReference type="Proteomes" id="UP000006190">
    <property type="component" value="Unassembled WGS sequence"/>
</dbReference>
<evidence type="ECO:0000256" key="1">
    <source>
        <dbReference type="ARBA" id="ARBA00004651"/>
    </source>
</evidence>
<keyword evidence="4 7" id="KW-0812">Transmembrane</keyword>
<feature type="transmembrane region" description="Helical" evidence="7">
    <location>
        <begin position="255"/>
        <end position="277"/>
    </location>
</feature>
<protein>
    <recommendedName>
        <fullName evidence="8">ABC transmembrane type-1 domain-containing protein</fullName>
    </recommendedName>
</protein>
<evidence type="ECO:0000256" key="6">
    <source>
        <dbReference type="ARBA" id="ARBA00023136"/>
    </source>
</evidence>
<dbReference type="Gene3D" id="1.10.3720.10">
    <property type="entry name" value="MetI-like"/>
    <property type="match status" value="1"/>
</dbReference>
<comment type="subcellular location">
    <subcellularLocation>
        <location evidence="1 7">Cell membrane</location>
        <topology evidence="1 7">Multi-pass membrane protein</topology>
    </subcellularLocation>
</comment>
<evidence type="ECO:0000259" key="8">
    <source>
        <dbReference type="PROSITE" id="PS50928"/>
    </source>
</evidence>
<evidence type="ECO:0000313" key="9">
    <source>
        <dbReference type="EMBL" id="EHR37461.1"/>
    </source>
</evidence>
<dbReference type="GO" id="GO:0055085">
    <property type="term" value="P:transmembrane transport"/>
    <property type="evidence" value="ECO:0007669"/>
    <property type="project" value="InterPro"/>
</dbReference>
<name>H3NIF1_9LACT</name>
<feature type="transmembrane region" description="Helical" evidence="7">
    <location>
        <begin position="103"/>
        <end position="123"/>
    </location>
</feature>
<evidence type="ECO:0000256" key="2">
    <source>
        <dbReference type="ARBA" id="ARBA00022448"/>
    </source>
</evidence>
<dbReference type="GO" id="GO:0005886">
    <property type="term" value="C:plasma membrane"/>
    <property type="evidence" value="ECO:0007669"/>
    <property type="project" value="UniProtKB-SubCell"/>
</dbReference>
<keyword evidence="3" id="KW-1003">Cell membrane</keyword>
<dbReference type="SUPFAM" id="SSF161098">
    <property type="entry name" value="MetI-like"/>
    <property type="match status" value="1"/>
</dbReference>
<sequence length="287" mass="32378">MWDKAKPYVMIAPAMILIFLFTILPLIQLFEFSLFNYNLMNPSISKYIGFDNYANVFRRKDFWDATYNTLHFTAVTLVLNLVGAILFAYWLRKGTKMNRLTLAGIYTPSVISVVSISMIWMMLLNPTSGVINFLLKSVGLPTSTFLQSSDTALQTVEFVGAWQSVGYNAVILAGAMQSIDKSIYEAALLDRSSKFRTLTNITIPMISPQIFLLIINITIASFKVFETVNIMTNGGPNGSTTTLVYYIYNYRTTNIGYAAVVGIIMMAIIAIFTSVYFKITEKYVHYR</sequence>
<keyword evidence="2 7" id="KW-0813">Transport</keyword>
<dbReference type="Pfam" id="PF00528">
    <property type="entry name" value="BPD_transp_1"/>
    <property type="match status" value="1"/>
</dbReference>
<evidence type="ECO:0000256" key="3">
    <source>
        <dbReference type="ARBA" id="ARBA00022475"/>
    </source>
</evidence>
<dbReference type="InterPro" id="IPR000515">
    <property type="entry name" value="MetI-like"/>
</dbReference>
<accession>H3NIF1</accession>
<proteinExistence type="inferred from homology"/>
<keyword evidence="6 7" id="KW-0472">Membrane</keyword>
<keyword evidence="10" id="KW-1185">Reference proteome</keyword>
<dbReference type="RefSeq" id="WP_006308667.1">
    <property type="nucleotide sequence ID" value="NZ_JH601133.1"/>
</dbReference>
<dbReference type="AlphaFoldDB" id="H3NIF1"/>
<feature type="domain" description="ABC transmembrane type-1" evidence="8">
    <location>
        <begin position="66"/>
        <end position="276"/>
    </location>
</feature>
<dbReference type="eggNOG" id="COG1175">
    <property type="taxonomic scope" value="Bacteria"/>
</dbReference>
<dbReference type="InterPro" id="IPR051393">
    <property type="entry name" value="ABC_transporter_permease"/>
</dbReference>
<feature type="transmembrane region" description="Helical" evidence="7">
    <location>
        <begin position="70"/>
        <end position="91"/>
    </location>
</feature>
<evidence type="ECO:0000313" key="10">
    <source>
        <dbReference type="Proteomes" id="UP000006190"/>
    </source>
</evidence>
<organism evidence="9 10">
    <name type="scientific">Facklamia languida CCUG 37842</name>
    <dbReference type="NCBI Taxonomy" id="883113"/>
    <lineage>
        <taxon>Bacteria</taxon>
        <taxon>Bacillati</taxon>
        <taxon>Bacillota</taxon>
        <taxon>Bacilli</taxon>
        <taxon>Lactobacillales</taxon>
        <taxon>Aerococcaceae</taxon>
        <taxon>Facklamia</taxon>
    </lineage>
</organism>
<evidence type="ECO:0000256" key="4">
    <source>
        <dbReference type="ARBA" id="ARBA00022692"/>
    </source>
</evidence>
<keyword evidence="5 7" id="KW-1133">Transmembrane helix</keyword>
<dbReference type="EMBL" id="AGEG01000006">
    <property type="protein sequence ID" value="EHR37461.1"/>
    <property type="molecule type" value="Genomic_DNA"/>
</dbReference>
<dbReference type="PROSITE" id="PS50928">
    <property type="entry name" value="ABC_TM1"/>
    <property type="match status" value="1"/>
</dbReference>